<organism evidence="1">
    <name type="scientific">marine sediment metagenome</name>
    <dbReference type="NCBI Taxonomy" id="412755"/>
    <lineage>
        <taxon>unclassified sequences</taxon>
        <taxon>metagenomes</taxon>
        <taxon>ecological metagenomes</taxon>
    </lineage>
</organism>
<accession>X1PI12</accession>
<name>X1PI12_9ZZZZ</name>
<dbReference type="AlphaFoldDB" id="X1PI12"/>
<comment type="caution">
    <text evidence="1">The sequence shown here is derived from an EMBL/GenBank/DDBJ whole genome shotgun (WGS) entry which is preliminary data.</text>
</comment>
<dbReference type="EMBL" id="BARV01026240">
    <property type="protein sequence ID" value="GAI38695.1"/>
    <property type="molecule type" value="Genomic_DNA"/>
</dbReference>
<proteinExistence type="predicted"/>
<sequence length="52" mass="6250">MKVHSKQSTALKQAWNLYRNHHVVTWKRAVIMGWKYAKTEERRNIEIAKAEL</sequence>
<protein>
    <submittedName>
        <fullName evidence="1">Uncharacterized protein</fullName>
    </submittedName>
</protein>
<gene>
    <name evidence="1" type="ORF">S06H3_42441</name>
</gene>
<reference evidence="1" key="1">
    <citation type="journal article" date="2014" name="Front. Microbiol.">
        <title>High frequency of phylogenetically diverse reductive dehalogenase-homologous genes in deep subseafloor sedimentary metagenomes.</title>
        <authorList>
            <person name="Kawai M."/>
            <person name="Futagami T."/>
            <person name="Toyoda A."/>
            <person name="Takaki Y."/>
            <person name="Nishi S."/>
            <person name="Hori S."/>
            <person name="Arai W."/>
            <person name="Tsubouchi T."/>
            <person name="Morono Y."/>
            <person name="Uchiyama I."/>
            <person name="Ito T."/>
            <person name="Fujiyama A."/>
            <person name="Inagaki F."/>
            <person name="Takami H."/>
        </authorList>
    </citation>
    <scope>NUCLEOTIDE SEQUENCE</scope>
    <source>
        <strain evidence="1">Expedition CK06-06</strain>
    </source>
</reference>
<evidence type="ECO:0000313" key="1">
    <source>
        <dbReference type="EMBL" id="GAI38695.1"/>
    </source>
</evidence>
<feature type="non-terminal residue" evidence="1">
    <location>
        <position position="52"/>
    </location>
</feature>